<protein>
    <submittedName>
        <fullName evidence="3">Helix-turn-helix domain-containing protein</fullName>
    </submittedName>
</protein>
<keyword evidence="2" id="KW-0472">Membrane</keyword>
<dbReference type="InterPro" id="IPR001387">
    <property type="entry name" value="Cro/C1-type_HTH"/>
</dbReference>
<dbReference type="SUPFAM" id="SSF47413">
    <property type="entry name" value="lambda repressor-like DNA-binding domains"/>
    <property type="match status" value="1"/>
</dbReference>
<proteinExistence type="predicted"/>
<keyword evidence="2" id="KW-0812">Transmembrane</keyword>
<dbReference type="GO" id="GO:0003677">
    <property type="term" value="F:DNA binding"/>
    <property type="evidence" value="ECO:0007669"/>
    <property type="project" value="InterPro"/>
</dbReference>
<evidence type="ECO:0000256" key="2">
    <source>
        <dbReference type="SAM" id="Phobius"/>
    </source>
</evidence>
<feature type="region of interest" description="Disordered" evidence="1">
    <location>
        <begin position="83"/>
        <end position="196"/>
    </location>
</feature>
<reference evidence="3" key="1">
    <citation type="submission" date="2022-10" db="EMBL/GenBank/DDBJ databases">
        <title>The complete genomes of actinobacterial strains from the NBC collection.</title>
        <authorList>
            <person name="Joergensen T.S."/>
            <person name="Alvarez Arevalo M."/>
            <person name="Sterndorff E.B."/>
            <person name="Faurdal D."/>
            <person name="Vuksanovic O."/>
            <person name="Mourched A.-S."/>
            <person name="Charusanti P."/>
            <person name="Shaw S."/>
            <person name="Blin K."/>
            <person name="Weber T."/>
        </authorList>
    </citation>
    <scope>NUCLEOTIDE SEQUENCE</scope>
    <source>
        <strain evidence="3">NBC_00003</strain>
    </source>
</reference>
<feature type="transmembrane region" description="Helical" evidence="2">
    <location>
        <begin position="201"/>
        <end position="221"/>
    </location>
</feature>
<dbReference type="EMBL" id="CP108318">
    <property type="protein sequence ID" value="WTW62221.1"/>
    <property type="molecule type" value="Genomic_DNA"/>
</dbReference>
<accession>A0AAU2V5C0</accession>
<evidence type="ECO:0000256" key="1">
    <source>
        <dbReference type="SAM" id="MobiDB-lite"/>
    </source>
</evidence>
<feature type="compositionally biased region" description="Low complexity" evidence="1">
    <location>
        <begin position="87"/>
        <end position="100"/>
    </location>
</feature>
<keyword evidence="2" id="KW-1133">Transmembrane helix</keyword>
<dbReference type="InterPro" id="IPR010982">
    <property type="entry name" value="Lambda_DNA-bd_dom_sf"/>
</dbReference>
<dbReference type="CDD" id="cd00093">
    <property type="entry name" value="HTH_XRE"/>
    <property type="match status" value="1"/>
</dbReference>
<name>A0AAU2V5C0_9ACTN</name>
<sequence>MATTESEQFAALLRELKDRSGRSYGVLAGKLHMSTSTLHRYCNGDAVPNEYAPVERLARLCGATPEESVELHRRWILADEARRRSRGAGPAAPVAAEAIPAPTPVPDPAPVSAPDPVAEPAPEAAAETGSAQVPAASPEAGSKTEPAAGPFGDTEAGPSDDTELPAVGPTAPPAPKRTRHFGLVPGRQGRSRRPLGKKTRLALIGAVVVALAVSASAVATMSGRPSGNDTVADADAGTSTPPVTNSGARPSPSASPSVSPSPSGSASASASLGAPAPKGQQKHSPAVGVPLSVGISSYDWEAPCGKFYLLDQKPGAVPPPPTNEQDRRAWARALGGVDGGDLKLELTATGKSQDSVVITGINVRVVGREAPLKWTAYSMGSGCGGGVVPQSFDVNLDAAQPVSKPVAGQQADTIVPAKDFPFKVSTTDPEVFDLHVHTEAHDVSWYLEVSWSSGERSGKIRVDDNGKPFRTSAIKGRPAFEYRLDTNVWDHLEIG</sequence>
<gene>
    <name evidence="3" type="ORF">OG549_17030</name>
</gene>
<organism evidence="3">
    <name type="scientific">Streptomyces sp. NBC_00003</name>
    <dbReference type="NCBI Taxonomy" id="2903608"/>
    <lineage>
        <taxon>Bacteria</taxon>
        <taxon>Bacillati</taxon>
        <taxon>Actinomycetota</taxon>
        <taxon>Actinomycetes</taxon>
        <taxon>Kitasatosporales</taxon>
        <taxon>Streptomycetaceae</taxon>
        <taxon>Streptomyces</taxon>
    </lineage>
</organism>
<feature type="compositionally biased region" description="Low complexity" evidence="1">
    <location>
        <begin position="120"/>
        <end position="131"/>
    </location>
</feature>
<feature type="compositionally biased region" description="Pro residues" evidence="1">
    <location>
        <begin position="101"/>
        <end position="119"/>
    </location>
</feature>
<dbReference type="AlphaFoldDB" id="A0AAU2V5C0"/>
<dbReference type="Pfam" id="PF13560">
    <property type="entry name" value="HTH_31"/>
    <property type="match status" value="1"/>
</dbReference>
<evidence type="ECO:0000313" key="3">
    <source>
        <dbReference type="EMBL" id="WTW62221.1"/>
    </source>
</evidence>
<feature type="compositionally biased region" description="Low complexity" evidence="1">
    <location>
        <begin position="246"/>
        <end position="277"/>
    </location>
</feature>
<feature type="region of interest" description="Disordered" evidence="1">
    <location>
        <begin position="219"/>
        <end position="285"/>
    </location>
</feature>